<dbReference type="InterPro" id="IPR005630">
    <property type="entry name" value="Terpene_synthase_metal-bd"/>
</dbReference>
<feature type="domain" description="Terpene synthase metal-binding" evidence="3">
    <location>
        <begin position="259"/>
        <end position="491"/>
    </location>
</feature>
<evidence type="ECO:0000313" key="5">
    <source>
        <dbReference type="Proteomes" id="UP000019116"/>
    </source>
</evidence>
<evidence type="ECO:0000259" key="3">
    <source>
        <dbReference type="Pfam" id="PF03936"/>
    </source>
</evidence>
<feature type="domain" description="Terpene synthase N-terminal" evidence="2">
    <location>
        <begin position="59"/>
        <end position="201"/>
    </location>
</feature>
<dbReference type="PaxDb" id="4565-Traes_6BL_29894D30A.1"/>
<dbReference type="SMR" id="A0A3B6PRR3"/>
<dbReference type="InterPro" id="IPR008949">
    <property type="entry name" value="Isoprenoid_synthase_dom_sf"/>
</dbReference>
<evidence type="ECO:0000259" key="2">
    <source>
        <dbReference type="Pfam" id="PF01397"/>
    </source>
</evidence>
<dbReference type="PANTHER" id="PTHR31225">
    <property type="entry name" value="OS04G0344100 PROTEIN-RELATED"/>
    <property type="match status" value="1"/>
</dbReference>
<dbReference type="SUPFAM" id="SSF48239">
    <property type="entry name" value="Terpenoid cyclases/Protein prenyltransferases"/>
    <property type="match status" value="1"/>
</dbReference>
<keyword evidence="5" id="KW-1185">Reference proteome</keyword>
<dbReference type="GO" id="GO:0000287">
    <property type="term" value="F:magnesium ion binding"/>
    <property type="evidence" value="ECO:0007669"/>
    <property type="project" value="InterPro"/>
</dbReference>
<dbReference type="STRING" id="4565.A0A3B6PRR3"/>
<dbReference type="Pfam" id="PF03936">
    <property type="entry name" value="Terpene_synth_C"/>
    <property type="match status" value="1"/>
</dbReference>
<evidence type="ECO:0000313" key="4">
    <source>
        <dbReference type="EnsemblPlants" id="TraesCS6B02G413300.1"/>
    </source>
</evidence>
<dbReference type="Gramene" id="TraesMAC6B03G03619830.1">
    <property type="protein sequence ID" value="TraesMAC6B03G03619830.1"/>
    <property type="gene ID" value="TraesMAC6B03G03619830"/>
</dbReference>
<dbReference type="GeneID" id="123139433"/>
<organism evidence="4">
    <name type="scientific">Triticum aestivum</name>
    <name type="common">Wheat</name>
    <dbReference type="NCBI Taxonomy" id="4565"/>
    <lineage>
        <taxon>Eukaryota</taxon>
        <taxon>Viridiplantae</taxon>
        <taxon>Streptophyta</taxon>
        <taxon>Embryophyta</taxon>
        <taxon>Tracheophyta</taxon>
        <taxon>Spermatophyta</taxon>
        <taxon>Magnoliopsida</taxon>
        <taxon>Liliopsida</taxon>
        <taxon>Poales</taxon>
        <taxon>Poaceae</taxon>
        <taxon>BOP clade</taxon>
        <taxon>Pooideae</taxon>
        <taxon>Triticodae</taxon>
        <taxon>Triticeae</taxon>
        <taxon>Triticinae</taxon>
        <taxon>Triticum</taxon>
    </lineage>
</organism>
<dbReference type="Gene3D" id="1.50.10.130">
    <property type="entry name" value="Terpene synthase, N-terminal domain"/>
    <property type="match status" value="1"/>
</dbReference>
<dbReference type="Gene3D" id="1.10.600.10">
    <property type="entry name" value="Farnesyl Diphosphate Synthase"/>
    <property type="match status" value="1"/>
</dbReference>
<dbReference type="Gramene" id="TraesCAD_scaffold_006792_01G000200.1">
    <property type="protein sequence ID" value="TraesCAD_scaffold_006792_01G000200.1"/>
    <property type="gene ID" value="TraesCAD_scaffold_006792_01G000200"/>
</dbReference>
<dbReference type="OrthoDB" id="672026at2759"/>
<dbReference type="Pfam" id="PF01397">
    <property type="entry name" value="Terpene_synth"/>
    <property type="match status" value="1"/>
</dbReference>
<dbReference type="KEGG" id="taes:123139433"/>
<gene>
    <name evidence="4" type="primary">LOC123139433</name>
</gene>
<dbReference type="Proteomes" id="UP000019116">
    <property type="component" value="Chromosome 6B"/>
</dbReference>
<dbReference type="PANTHER" id="PTHR31225:SF206">
    <property type="entry name" value="TERPENE SYNTHASE"/>
    <property type="match status" value="1"/>
</dbReference>
<dbReference type="AlphaFoldDB" id="A0A3B6PRR3"/>
<dbReference type="InterPro" id="IPR050148">
    <property type="entry name" value="Terpene_synthase-like"/>
</dbReference>
<dbReference type="SUPFAM" id="SSF48576">
    <property type="entry name" value="Terpenoid synthases"/>
    <property type="match status" value="1"/>
</dbReference>
<dbReference type="GO" id="GO:0046246">
    <property type="term" value="P:terpene biosynthetic process"/>
    <property type="evidence" value="ECO:0000318"/>
    <property type="project" value="GO_Central"/>
</dbReference>
<dbReference type="Gramene" id="TraesRN6B0101139500.1">
    <property type="protein sequence ID" value="TraesRN6B0101139500.1"/>
    <property type="gene ID" value="TraesRN6B0101139500"/>
</dbReference>
<dbReference type="InterPro" id="IPR036965">
    <property type="entry name" value="Terpene_synth_N_sf"/>
</dbReference>
<protein>
    <submittedName>
        <fullName evidence="4">Uncharacterized protein</fullName>
    </submittedName>
</protein>
<dbReference type="EnsemblPlants" id="TraesCS6B02G413300.1">
    <property type="protein sequence ID" value="TraesCS6B02G413300.1"/>
    <property type="gene ID" value="TraesCS6B02G413300"/>
</dbReference>
<sequence length="545" mass="63135">MDAYIFSSVSVKPLLLSALPAVTGNGARRDRHRGLFRPCPATQDFYALSDGFNFQEGLESVKARLHQNHKNKREVLTTIDHLKRLCMDHYFQDEIDNAVDSCLALVHSDDLLEATLSLRLAREAKYDISADEVLRKFTDDNGDFKIDHCKDIRGLVSLQDISHLNMGESSLYKAKEFSRRHLTSAIRHLNPNLARYVRHSLDHPYHVSLMQYKARYHLSYLQSLPTRNTAMEELAVAELYLNKLQHQKEMQEVKRWWMDLGLTREIRTARDQVLKWYMWAMTVVQGFSLSRYRIEITKIISFVYIVDDIFDLIGTQEELSLFSEAIKKWDLAAAGSLPGYMLSCYKALYTVTNEIVDMAKKEHGLNPMDQLRNAWETLFDAFLVERKWLSSNQVPSPEDYLRNGIITSGVPLIFLHLFFMLGHDSIELDGNNIPRVIYSSAKIVRLRDDMGSAKDEVQEGFDGSYKEMYLRENPHADVEEHMLEMITKEWEELNRECFSRTRSSCLSPSFLLASLNLARMTNIIYGYDNEQRLPVLEDYIGMLLL</sequence>
<reference evidence="4" key="2">
    <citation type="submission" date="2018-10" db="UniProtKB">
        <authorList>
            <consortium name="EnsemblPlants"/>
        </authorList>
    </citation>
    <scope>IDENTIFICATION</scope>
</reference>
<dbReference type="Gramene" id="TraesARI6B03G03582320.1">
    <property type="protein sequence ID" value="TraesARI6B03G03582320.1"/>
    <property type="gene ID" value="TraesARI6B03G03582320"/>
</dbReference>
<dbReference type="InterPro" id="IPR001906">
    <property type="entry name" value="Terpene_synth_N"/>
</dbReference>
<accession>A0A3B6PRR3</accession>
<dbReference type="GO" id="GO:0010333">
    <property type="term" value="F:terpene synthase activity"/>
    <property type="evidence" value="ECO:0000318"/>
    <property type="project" value="GO_Central"/>
</dbReference>
<proteinExistence type="predicted"/>
<dbReference type="Gramene" id="TraesLAC6B03G03576320.1">
    <property type="protein sequence ID" value="TraesLAC6B03G03576320.1"/>
    <property type="gene ID" value="TraesLAC6B03G03576320"/>
</dbReference>
<dbReference type="Gramene" id="TraesJUL6B03G03652430.1">
    <property type="protein sequence ID" value="TraesJUL6B03G03652430.1"/>
    <property type="gene ID" value="TraesJUL6B03G03652430"/>
</dbReference>
<reference evidence="4" key="1">
    <citation type="submission" date="2018-08" db="EMBL/GenBank/DDBJ databases">
        <authorList>
            <person name="Rossello M."/>
        </authorList>
    </citation>
    <scope>NUCLEOTIDE SEQUENCE [LARGE SCALE GENOMIC DNA]</scope>
    <source>
        <strain evidence="4">cv. Chinese Spring</strain>
    </source>
</reference>
<dbReference type="OMA" id="HVANMIS"/>
<dbReference type="Gramene" id="TraesPARA_EIv1.0_2106330.1">
    <property type="protein sequence ID" value="TraesPARA_EIv1.0_2106330.1.CDS"/>
    <property type="gene ID" value="TraesPARA_EIv1.0_2106330"/>
</dbReference>
<dbReference type="GO" id="GO:0016114">
    <property type="term" value="P:terpenoid biosynthetic process"/>
    <property type="evidence" value="ECO:0007669"/>
    <property type="project" value="InterPro"/>
</dbReference>
<dbReference type="RefSeq" id="XP_044415172.1">
    <property type="nucleotide sequence ID" value="XM_044559237.1"/>
</dbReference>
<keyword evidence="1" id="KW-0479">Metal-binding</keyword>
<dbReference type="Gramene" id="TraesCS6B02G413300.1">
    <property type="protein sequence ID" value="TraesCS6B02G413300.1"/>
    <property type="gene ID" value="TraesCS6B02G413300"/>
</dbReference>
<dbReference type="InterPro" id="IPR008930">
    <property type="entry name" value="Terpenoid_cyclase/PrenylTrfase"/>
</dbReference>
<dbReference type="Gramene" id="TraesROB_scaffold_005806_01G000100.1">
    <property type="protein sequence ID" value="TraesROB_scaffold_005806_01G000100.1"/>
    <property type="gene ID" value="TraesROB_scaffold_005806_01G000100"/>
</dbReference>
<name>A0A3B6PRR3_WHEAT</name>
<evidence type="ECO:0000256" key="1">
    <source>
        <dbReference type="ARBA" id="ARBA00022723"/>
    </source>
</evidence>
<dbReference type="Gramene" id="TraesCS6B03G1164000.1">
    <property type="protein sequence ID" value="TraesCS6B03G1164000.1.CDS"/>
    <property type="gene ID" value="TraesCS6B03G1164000"/>
</dbReference>